<dbReference type="EMBL" id="JAIWYP010000046">
    <property type="protein sequence ID" value="KAH3691035.1"/>
    <property type="molecule type" value="Genomic_DNA"/>
</dbReference>
<keyword evidence="2" id="KW-1185">Reference proteome</keyword>
<evidence type="ECO:0000313" key="2">
    <source>
        <dbReference type="Proteomes" id="UP000828390"/>
    </source>
</evidence>
<gene>
    <name evidence="1" type="ORF">DPMN_193635</name>
</gene>
<accession>A0A9D3Y328</accession>
<comment type="caution">
    <text evidence="1">The sequence shown here is derived from an EMBL/GenBank/DDBJ whole genome shotgun (WGS) entry which is preliminary data.</text>
</comment>
<sequence length="96" mass="10319">MTAAVPDEQLSNNSGMSRFPGKTKYGGRAWPAALSQPISVTVLHLPEVTAGGQWSALAIILGGLCSQVMPFSSTLNTKYGSSRKLCLVRHDYRLPK</sequence>
<name>A0A9D3Y328_DREPO</name>
<organism evidence="1 2">
    <name type="scientific">Dreissena polymorpha</name>
    <name type="common">Zebra mussel</name>
    <name type="synonym">Mytilus polymorpha</name>
    <dbReference type="NCBI Taxonomy" id="45954"/>
    <lineage>
        <taxon>Eukaryota</taxon>
        <taxon>Metazoa</taxon>
        <taxon>Spiralia</taxon>
        <taxon>Lophotrochozoa</taxon>
        <taxon>Mollusca</taxon>
        <taxon>Bivalvia</taxon>
        <taxon>Autobranchia</taxon>
        <taxon>Heteroconchia</taxon>
        <taxon>Euheterodonta</taxon>
        <taxon>Imparidentia</taxon>
        <taxon>Neoheterodontei</taxon>
        <taxon>Myida</taxon>
        <taxon>Dreissenoidea</taxon>
        <taxon>Dreissenidae</taxon>
        <taxon>Dreissena</taxon>
    </lineage>
</organism>
<protein>
    <submittedName>
        <fullName evidence="1">Uncharacterized protein</fullName>
    </submittedName>
</protein>
<reference evidence="1" key="2">
    <citation type="submission" date="2020-11" db="EMBL/GenBank/DDBJ databases">
        <authorList>
            <person name="McCartney M.A."/>
            <person name="Auch B."/>
            <person name="Kono T."/>
            <person name="Mallez S."/>
            <person name="Becker A."/>
            <person name="Gohl D.M."/>
            <person name="Silverstein K.A.T."/>
            <person name="Koren S."/>
            <person name="Bechman K.B."/>
            <person name="Herman A."/>
            <person name="Abrahante J.E."/>
            <person name="Garbe J."/>
        </authorList>
    </citation>
    <scope>NUCLEOTIDE SEQUENCE</scope>
    <source>
        <strain evidence="1">Duluth1</strain>
        <tissue evidence="1">Whole animal</tissue>
    </source>
</reference>
<dbReference type="AlphaFoldDB" id="A0A9D3Y328"/>
<reference evidence="1" key="1">
    <citation type="journal article" date="2019" name="bioRxiv">
        <title>The Genome of the Zebra Mussel, Dreissena polymorpha: A Resource for Invasive Species Research.</title>
        <authorList>
            <person name="McCartney M.A."/>
            <person name="Auch B."/>
            <person name="Kono T."/>
            <person name="Mallez S."/>
            <person name="Zhang Y."/>
            <person name="Obille A."/>
            <person name="Becker A."/>
            <person name="Abrahante J.E."/>
            <person name="Garbe J."/>
            <person name="Badalamenti J.P."/>
            <person name="Herman A."/>
            <person name="Mangelson H."/>
            <person name="Liachko I."/>
            <person name="Sullivan S."/>
            <person name="Sone E.D."/>
            <person name="Koren S."/>
            <person name="Silverstein K.A.T."/>
            <person name="Beckman K.B."/>
            <person name="Gohl D.M."/>
        </authorList>
    </citation>
    <scope>NUCLEOTIDE SEQUENCE</scope>
    <source>
        <strain evidence="1">Duluth1</strain>
        <tissue evidence="1">Whole animal</tissue>
    </source>
</reference>
<dbReference type="Proteomes" id="UP000828390">
    <property type="component" value="Unassembled WGS sequence"/>
</dbReference>
<proteinExistence type="predicted"/>
<evidence type="ECO:0000313" key="1">
    <source>
        <dbReference type="EMBL" id="KAH3691035.1"/>
    </source>
</evidence>